<dbReference type="STRING" id="77020.A0A0M9VN69"/>
<dbReference type="GO" id="GO:0005829">
    <property type="term" value="C:cytosol"/>
    <property type="evidence" value="ECO:0007669"/>
    <property type="project" value="GOC"/>
</dbReference>
<keyword evidence="9" id="KW-1185">Reference proteome</keyword>
<dbReference type="AlphaFoldDB" id="A0A0M9VN69"/>
<feature type="domain" description="TRAPPC10/Trs130 C-terminal" evidence="5">
    <location>
        <begin position="1088"/>
        <end position="1212"/>
    </location>
</feature>
<dbReference type="InterPro" id="IPR055505">
    <property type="entry name" value="DUF7077"/>
</dbReference>
<dbReference type="PANTHER" id="PTHR13251:SF3">
    <property type="entry name" value="TRAFFICKING PROTEIN PARTICLE COMPLEX SUBUNIT 10"/>
    <property type="match status" value="1"/>
</dbReference>
<feature type="coiled-coil region" evidence="4">
    <location>
        <begin position="516"/>
        <end position="543"/>
    </location>
</feature>
<dbReference type="OrthoDB" id="10256906at2759"/>
<evidence type="ECO:0000256" key="4">
    <source>
        <dbReference type="SAM" id="Coils"/>
    </source>
</evidence>
<dbReference type="Proteomes" id="UP000037751">
    <property type="component" value="Unassembled WGS sequence"/>
</dbReference>
<evidence type="ECO:0000256" key="1">
    <source>
        <dbReference type="ARBA" id="ARBA00004555"/>
    </source>
</evidence>
<evidence type="ECO:0000313" key="8">
    <source>
        <dbReference type="EMBL" id="KOS13043.1"/>
    </source>
</evidence>
<keyword evidence="4" id="KW-0175">Coiled coil</keyword>
<dbReference type="GO" id="GO:0034498">
    <property type="term" value="P:early endosome to Golgi transport"/>
    <property type="evidence" value="ECO:0007669"/>
    <property type="project" value="TreeGrafter"/>
</dbReference>
<dbReference type="Pfam" id="PF23036">
    <property type="entry name" value="TRAPPC10_1st"/>
    <property type="match status" value="2"/>
</dbReference>
<name>A0A0M9VN69_9BASI</name>
<evidence type="ECO:0000256" key="2">
    <source>
        <dbReference type="ARBA" id="ARBA00022448"/>
    </source>
</evidence>
<dbReference type="InterPro" id="IPR022233">
    <property type="entry name" value="TRAPPC10/Trs130_C"/>
</dbReference>
<feature type="domain" description="TRAPPC10/Trs130 N-terminal" evidence="6">
    <location>
        <begin position="47"/>
        <end position="131"/>
    </location>
</feature>
<dbReference type="GO" id="GO:0006891">
    <property type="term" value="P:intra-Golgi vesicle-mediated transport"/>
    <property type="evidence" value="ECO:0007669"/>
    <property type="project" value="TreeGrafter"/>
</dbReference>
<keyword evidence="3" id="KW-0333">Golgi apparatus</keyword>
<proteinExistence type="predicted"/>
<dbReference type="Pfam" id="PF12584">
    <property type="entry name" value="TRAPPC10"/>
    <property type="match status" value="1"/>
</dbReference>
<reference evidence="8 9" key="1">
    <citation type="submission" date="2015-07" db="EMBL/GenBank/DDBJ databases">
        <title>Draft Genome Sequence of Malassezia furfur CBS1878 and Malassezia pachydermatis CBS1879.</title>
        <authorList>
            <person name="Triana S."/>
            <person name="Ohm R."/>
            <person name="Gonzalez A."/>
            <person name="DeCock H."/>
            <person name="Restrepo S."/>
            <person name="Celis A."/>
        </authorList>
    </citation>
    <scope>NUCLEOTIDE SEQUENCE [LARGE SCALE GENOMIC DNA]</scope>
    <source>
        <strain evidence="8 9">CBS 1879</strain>
    </source>
</reference>
<dbReference type="EMBL" id="LGAV01000007">
    <property type="protein sequence ID" value="KOS13043.1"/>
    <property type="molecule type" value="Genomic_DNA"/>
</dbReference>
<dbReference type="RefSeq" id="XP_017990675.1">
    <property type="nucleotide sequence ID" value="XM_018136103.1"/>
</dbReference>
<evidence type="ECO:0000313" key="9">
    <source>
        <dbReference type="Proteomes" id="UP000037751"/>
    </source>
</evidence>
<dbReference type="PANTHER" id="PTHR13251">
    <property type="entry name" value="EPILEPSY HOLOPROSENCEPHALY CANDIDATE 1/TMEM1"/>
    <property type="match status" value="1"/>
</dbReference>
<evidence type="ECO:0008006" key="10">
    <source>
        <dbReference type="Google" id="ProtNLM"/>
    </source>
</evidence>
<dbReference type="InterPro" id="IPR056913">
    <property type="entry name" value="TRAPPC10/Trs130_N"/>
</dbReference>
<dbReference type="Pfam" id="PF23274">
    <property type="entry name" value="DUF7077"/>
    <property type="match status" value="1"/>
</dbReference>
<evidence type="ECO:0000259" key="7">
    <source>
        <dbReference type="Pfam" id="PF23274"/>
    </source>
</evidence>
<dbReference type="InterPro" id="IPR045126">
    <property type="entry name" value="TRAPPC10/Trs130"/>
</dbReference>
<evidence type="ECO:0000259" key="5">
    <source>
        <dbReference type="Pfam" id="PF12584"/>
    </source>
</evidence>
<evidence type="ECO:0000256" key="3">
    <source>
        <dbReference type="ARBA" id="ARBA00023034"/>
    </source>
</evidence>
<organism evidence="8 9">
    <name type="scientific">Malassezia pachydermatis</name>
    <dbReference type="NCBI Taxonomy" id="77020"/>
    <lineage>
        <taxon>Eukaryota</taxon>
        <taxon>Fungi</taxon>
        <taxon>Dikarya</taxon>
        <taxon>Basidiomycota</taxon>
        <taxon>Ustilaginomycotina</taxon>
        <taxon>Malasseziomycetes</taxon>
        <taxon>Malasseziales</taxon>
        <taxon>Malasseziaceae</taxon>
        <taxon>Malassezia</taxon>
    </lineage>
</organism>
<comment type="caution">
    <text evidence="8">The sequence shown here is derived from an EMBL/GenBank/DDBJ whole genome shotgun (WGS) entry which is preliminary data.</text>
</comment>
<feature type="domain" description="DUF7077" evidence="7">
    <location>
        <begin position="741"/>
        <end position="852"/>
    </location>
</feature>
<protein>
    <recommendedName>
        <fullName evidence="10">Trafficking protein particle complex subunit 11 domain-containing protein</fullName>
    </recommendedName>
</protein>
<keyword evidence="2" id="KW-0813">Transport</keyword>
<feature type="domain" description="TRAPPC10/Trs130 N-terminal" evidence="6">
    <location>
        <begin position="181"/>
        <end position="356"/>
    </location>
</feature>
<dbReference type="GO" id="GO:1990071">
    <property type="term" value="C:TRAPPII protein complex"/>
    <property type="evidence" value="ECO:0007669"/>
    <property type="project" value="InterPro"/>
</dbReference>
<gene>
    <name evidence="8" type="ORF">Malapachy_1600</name>
</gene>
<accession>A0A0M9VN69</accession>
<evidence type="ECO:0000259" key="6">
    <source>
        <dbReference type="Pfam" id="PF23036"/>
    </source>
</evidence>
<dbReference type="VEuPathDB" id="FungiDB:Malapachy_1600"/>
<comment type="subcellular location">
    <subcellularLocation>
        <location evidence="1">Golgi apparatus</location>
    </subcellularLocation>
</comment>
<sequence length="1239" mass="137697">MSTLDMPAVPVTYATHSSSHANVQLAHAMTLLTEQMPLRNLHWRPSTTVQSLPSTSISAHGKTASALRTLQEMPIHLVPLASHDASTRSVPVLFRLPCVHLYFVSCDDSDLYRAQVRNEIRNWMASLPSHMPTDYEDEPGSAKPVLTPEYLIVVLPHVPGTPSSMSSSSSASGKMGRFYTSSKSSVLEKLRADFNTSTVERVLPLHKLPTNVQDTDPTVWIELIARMKELILASLGRLVDVQDRRIVTASAHETSICDLLLRYEALIHTMEGLDLMHDALHLYDQVHNKIMPLLLDKPTTFPPGGQEPGDDSLLLLGPLRKPYEQLLANERITLFDMMCYLYARYSMLLGAVGDVVRVMQQTPLFVVHVARLLRPYKSELAQGFIEAWSFSVAVDAVEQCQAWLVEWQGESEDAKTTQAFHAAKAELLELAVRQLISLGVQTGHVPSKPPFAYLAPTSARYRRDAHLTRKELLEAIKKQDVFDSQCRNVLHRAILAATLSQQMPRTLRLKYLLACLETERGAYADAEKLLRELLSQASSLSALLGPTHAMFLHCLDQQGLAHGPLYTEAMVAAVQALCQWRVQMPHLPPPMDEQALLFTLCQASEAQHVDTTLLGYNGCDVRIDDTSVRRTRDEVSITVCVTSYLPRPLDVDLVSVCLTNYRQDQILLTCGPTSLVPGPNTLTLTCTTAFQGLFHIQTTQLRLGRVMLEQVHVHTLPLTLADAQYMEYTRHRLCIPADGAAMDVRLEAPKHVSLAHARTIDVVVQAGRTSLSRAILRWQSMDETRWTPSSSYEATLPDGCALQVGSQEDAEAIVLTSLRARHHARITVPLTHVSRAARVQWHITMRYQEEGTSAWHTWQRTLAAELGLPFSINIQDFFRLDTLLSKLSLEAMPGPSLRMAPLRITPSSASMQATLPAPTEAYTLAPKDTSTFLVQFAKTGDQPREANEPPCTLHVTYRMHTDEVQGRGLYALALALATVPAWDDGDQALLHAAIRAHVKTRTTLPTTLDEAFWSQTVRQWGWPRDSERVETLYALLQRWHDACSHVDDALTLAPPDDKGPSPSWANEAQATAWAASQASLAWRQLSLPLDVPVVDAVNAVTMRASTASHVPLGTPVPVRIDIATSFHWAVDTFSDVELQYNILGDYDHWIVWGHKKGVWTVDASAQMAHHTVEATFVPVSTGHLAFPRVRITPVTSSSRPFRCETFMTNAAEGLYITSSSAPRMYWVDLRPCDSLASST</sequence>
<dbReference type="GeneID" id="28727978"/>